<gene>
    <name evidence="1" type="ORF">Adu01nite_74980</name>
</gene>
<dbReference type="Proteomes" id="UP000637628">
    <property type="component" value="Unassembled WGS sequence"/>
</dbReference>
<evidence type="ECO:0008006" key="3">
    <source>
        <dbReference type="Google" id="ProtNLM"/>
    </source>
</evidence>
<proteinExistence type="predicted"/>
<protein>
    <recommendedName>
        <fullName evidence="3">Abi-like protein</fullName>
    </recommendedName>
</protein>
<dbReference type="EMBL" id="BOML01000059">
    <property type="protein sequence ID" value="GIE06148.1"/>
    <property type="molecule type" value="Genomic_DNA"/>
</dbReference>
<evidence type="ECO:0000313" key="2">
    <source>
        <dbReference type="Proteomes" id="UP000637628"/>
    </source>
</evidence>
<sequence length="215" mass="24582">MLADLSEITVMRQRISPERLGPYVAASGGDISEALNLYVWNAEMTAALATTIGHVEIVLRNAVHENLKAWSTRCFAEPRWYLDVGHVLQSRATDDVRIARRRVVRDGSRAETAGLVVAELSLGFWRYLLANHYDRTLWRTTLHEVFPGRSRRVVRDAVEVLHLSRNRMAHHEPMFNRPIADIHATAMELVGWICPVSRAWIERHCRTAETLRAKP</sequence>
<dbReference type="InterPro" id="IPR011664">
    <property type="entry name" value="Abi_system_AbiD/AbiF-like"/>
</dbReference>
<dbReference type="Pfam" id="PF07751">
    <property type="entry name" value="Abi_2"/>
    <property type="match status" value="1"/>
</dbReference>
<organism evidence="1 2">
    <name type="scientific">Paractinoplanes durhamensis</name>
    <dbReference type="NCBI Taxonomy" id="113563"/>
    <lineage>
        <taxon>Bacteria</taxon>
        <taxon>Bacillati</taxon>
        <taxon>Actinomycetota</taxon>
        <taxon>Actinomycetes</taxon>
        <taxon>Micromonosporales</taxon>
        <taxon>Micromonosporaceae</taxon>
        <taxon>Paractinoplanes</taxon>
    </lineage>
</organism>
<evidence type="ECO:0000313" key="1">
    <source>
        <dbReference type="EMBL" id="GIE06148.1"/>
    </source>
</evidence>
<comment type="caution">
    <text evidence="1">The sequence shown here is derived from an EMBL/GenBank/DDBJ whole genome shotgun (WGS) entry which is preliminary data.</text>
</comment>
<reference evidence="1 2" key="1">
    <citation type="submission" date="2021-01" db="EMBL/GenBank/DDBJ databases">
        <title>Whole genome shotgun sequence of Actinoplanes durhamensis NBRC 14914.</title>
        <authorList>
            <person name="Komaki H."/>
            <person name="Tamura T."/>
        </authorList>
    </citation>
    <scope>NUCLEOTIDE SEQUENCE [LARGE SCALE GENOMIC DNA]</scope>
    <source>
        <strain evidence="1 2">NBRC 14914</strain>
    </source>
</reference>
<keyword evidence="2" id="KW-1185">Reference proteome</keyword>
<accession>A0ABQ3Z8J6</accession>
<name>A0ABQ3Z8J6_9ACTN</name>